<dbReference type="InterPro" id="IPR029035">
    <property type="entry name" value="DHS-like_NAD/FAD-binding_dom"/>
</dbReference>
<comment type="caution">
    <text evidence="1">The sequence shown here is derived from an EMBL/GenBank/DDBJ whole genome shotgun (WGS) entry which is preliminary data.</text>
</comment>
<evidence type="ECO:0000313" key="1">
    <source>
        <dbReference type="EMBL" id="MPM54152.1"/>
    </source>
</evidence>
<proteinExistence type="predicted"/>
<sequence length="154" mass="17850">MQGNYDSLQCMAPCSDEIYASEEYVKKMVESISNNQVSIDSIPRCPHCGNYLIPNLRCDDTFVEKPHMKNEEKYRDFLRKNIDKNILFLELGVGYNTPVIIRYPFEQMTYNLNNATLVRVNKGMVSVSKEIEDKSILIDEDINKVLQDVIENMN</sequence>
<keyword evidence="1" id="KW-0328">Glycosyltransferase</keyword>
<dbReference type="Gene3D" id="3.40.50.1220">
    <property type="entry name" value="TPP-binding domain"/>
    <property type="match status" value="1"/>
</dbReference>
<dbReference type="EMBL" id="VSSQ01014672">
    <property type="protein sequence ID" value="MPM54152.1"/>
    <property type="molecule type" value="Genomic_DNA"/>
</dbReference>
<organism evidence="1">
    <name type="scientific">bioreactor metagenome</name>
    <dbReference type="NCBI Taxonomy" id="1076179"/>
    <lineage>
        <taxon>unclassified sequences</taxon>
        <taxon>metagenomes</taxon>
        <taxon>ecological metagenomes</taxon>
    </lineage>
</organism>
<name>A0A645ALN9_9ZZZZ</name>
<keyword evidence="1" id="KW-0808">Transferase</keyword>
<dbReference type="SUPFAM" id="SSF52467">
    <property type="entry name" value="DHS-like NAD/FAD-binding domain"/>
    <property type="match status" value="1"/>
</dbReference>
<dbReference type="AlphaFoldDB" id="A0A645ALN9"/>
<protein>
    <submittedName>
        <fullName evidence="1">Protein ADP-ribosyltransferase</fullName>
        <ecNumber evidence="1">2.4.2.-</ecNumber>
    </submittedName>
</protein>
<dbReference type="EC" id="2.4.2.-" evidence="1"/>
<gene>
    <name evidence="1" type="ORF">SDC9_100925</name>
</gene>
<reference evidence="1" key="1">
    <citation type="submission" date="2019-08" db="EMBL/GenBank/DDBJ databases">
        <authorList>
            <person name="Kucharzyk K."/>
            <person name="Murdoch R.W."/>
            <person name="Higgins S."/>
            <person name="Loffler F."/>
        </authorList>
    </citation>
    <scope>NUCLEOTIDE SEQUENCE</scope>
</reference>
<dbReference type="GO" id="GO:0016757">
    <property type="term" value="F:glycosyltransferase activity"/>
    <property type="evidence" value="ECO:0007669"/>
    <property type="project" value="UniProtKB-KW"/>
</dbReference>
<accession>A0A645ALN9</accession>